<sequence length="323" mass="35909">MYCEQRGAAPDVWNVMYCEQRGQPLMYVCCRVCLQDLLLGRCLGGEGDDRTQQPLGMDQLHHLSKTRHAPSHQETVRQGRADQRGEAKHVGRKAARGQRSCIVYWLDPGEGSSQCILGGPSYCFGHLPEVTVNTTCTNYSAKSLLYKITLGGAEASHEMYLYRSFICYKHRLPDPLQRITLPSMTSLGKPRGVARNIWEEGGGSETCTRSESNSELPVFGNLVHESSALDHAATEAGLKSLRSRMTRLHKNLFSAMLAQVMLRLLIYADRDLNVGDMDQNPSPLRLKNTAAGNILEISINSFRANFANNVAKYGLGTPKRYVT</sequence>
<evidence type="ECO:0000313" key="2">
    <source>
        <dbReference type="EMBL" id="CAG2055474.1"/>
    </source>
</evidence>
<dbReference type="Proteomes" id="UP001153148">
    <property type="component" value="Unassembled WGS sequence"/>
</dbReference>
<proteinExistence type="predicted"/>
<reference evidence="2" key="1">
    <citation type="submission" date="2021-03" db="EMBL/GenBank/DDBJ databases">
        <authorList>
            <person name="Tran Van P."/>
        </authorList>
    </citation>
    <scope>NUCLEOTIDE SEQUENCE</scope>
</reference>
<protein>
    <submittedName>
        <fullName evidence="2">Uncharacterized protein</fullName>
    </submittedName>
</protein>
<accession>A0ABN7NM07</accession>
<feature type="region of interest" description="Disordered" evidence="1">
    <location>
        <begin position="64"/>
        <end position="92"/>
    </location>
</feature>
<name>A0ABN7NM07_TIMPD</name>
<feature type="compositionally biased region" description="Basic and acidic residues" evidence="1">
    <location>
        <begin position="74"/>
        <end position="89"/>
    </location>
</feature>
<keyword evidence="3" id="KW-1185">Reference proteome</keyword>
<evidence type="ECO:0000313" key="3">
    <source>
        <dbReference type="Proteomes" id="UP001153148"/>
    </source>
</evidence>
<gene>
    <name evidence="2" type="ORF">TPAB3V08_LOCUS2477</name>
</gene>
<dbReference type="EMBL" id="CAJPIN010002520">
    <property type="protein sequence ID" value="CAG2055474.1"/>
    <property type="molecule type" value="Genomic_DNA"/>
</dbReference>
<evidence type="ECO:0000256" key="1">
    <source>
        <dbReference type="SAM" id="MobiDB-lite"/>
    </source>
</evidence>
<organism evidence="2 3">
    <name type="scientific">Timema podura</name>
    <name type="common">Walking stick</name>
    <dbReference type="NCBI Taxonomy" id="61482"/>
    <lineage>
        <taxon>Eukaryota</taxon>
        <taxon>Metazoa</taxon>
        <taxon>Ecdysozoa</taxon>
        <taxon>Arthropoda</taxon>
        <taxon>Hexapoda</taxon>
        <taxon>Insecta</taxon>
        <taxon>Pterygota</taxon>
        <taxon>Neoptera</taxon>
        <taxon>Polyneoptera</taxon>
        <taxon>Phasmatodea</taxon>
        <taxon>Timematodea</taxon>
        <taxon>Timematoidea</taxon>
        <taxon>Timematidae</taxon>
        <taxon>Timema</taxon>
    </lineage>
</organism>
<comment type="caution">
    <text evidence="2">The sequence shown here is derived from an EMBL/GenBank/DDBJ whole genome shotgun (WGS) entry which is preliminary data.</text>
</comment>